<dbReference type="STRING" id="1867956.BJF95_07960"/>
<accession>A0A1Q8ZQV8</accession>
<keyword evidence="4" id="KW-0238">DNA-binding</keyword>
<evidence type="ECO:0000313" key="7">
    <source>
        <dbReference type="EMBL" id="OLP44453.1"/>
    </source>
</evidence>
<dbReference type="Gene3D" id="3.40.640.10">
    <property type="entry name" value="Type I PLP-dependent aspartate aminotransferase-like (Major domain)"/>
    <property type="match status" value="1"/>
</dbReference>
<name>A0A1Q8ZQV8_9HYPH</name>
<comment type="caution">
    <text evidence="7">The sequence shown here is derived from an EMBL/GenBank/DDBJ whole genome shotgun (WGS) entry which is preliminary data.</text>
</comment>
<evidence type="ECO:0000256" key="5">
    <source>
        <dbReference type="ARBA" id="ARBA00023163"/>
    </source>
</evidence>
<dbReference type="InterPro" id="IPR015421">
    <property type="entry name" value="PyrdxlP-dep_Trfase_major"/>
</dbReference>
<evidence type="ECO:0000256" key="4">
    <source>
        <dbReference type="ARBA" id="ARBA00023125"/>
    </source>
</evidence>
<dbReference type="Pfam" id="PF00392">
    <property type="entry name" value="GntR"/>
    <property type="match status" value="1"/>
</dbReference>
<dbReference type="EMBL" id="MKIM01000027">
    <property type="protein sequence ID" value="OLP44453.1"/>
    <property type="molecule type" value="Genomic_DNA"/>
</dbReference>
<dbReference type="Proteomes" id="UP000186894">
    <property type="component" value="Unassembled WGS sequence"/>
</dbReference>
<evidence type="ECO:0000256" key="1">
    <source>
        <dbReference type="ARBA" id="ARBA00005384"/>
    </source>
</evidence>
<reference evidence="7 8" key="1">
    <citation type="submission" date="2016-09" db="EMBL/GenBank/DDBJ databases">
        <title>Rhizobium oryziradicis sp. nov., isolated from the root of rice.</title>
        <authorList>
            <person name="Zhao J."/>
            <person name="Zhang X."/>
        </authorList>
    </citation>
    <scope>NUCLEOTIDE SEQUENCE [LARGE SCALE GENOMIC DNA]</scope>
    <source>
        <strain evidence="7 8">N19</strain>
    </source>
</reference>
<dbReference type="InterPro" id="IPR015422">
    <property type="entry name" value="PyrdxlP-dep_Trfase_small"/>
</dbReference>
<dbReference type="CDD" id="cd07377">
    <property type="entry name" value="WHTH_GntR"/>
    <property type="match status" value="1"/>
</dbReference>
<dbReference type="PANTHER" id="PTHR46577">
    <property type="entry name" value="HTH-TYPE TRANSCRIPTIONAL REGULATORY PROTEIN GABR"/>
    <property type="match status" value="1"/>
</dbReference>
<dbReference type="CDD" id="cd00609">
    <property type="entry name" value="AAT_like"/>
    <property type="match status" value="1"/>
</dbReference>
<keyword evidence="3" id="KW-0805">Transcription regulation</keyword>
<dbReference type="InterPro" id="IPR051446">
    <property type="entry name" value="HTH_trans_reg/aminotransferase"/>
</dbReference>
<evidence type="ECO:0000256" key="3">
    <source>
        <dbReference type="ARBA" id="ARBA00023015"/>
    </source>
</evidence>
<evidence type="ECO:0000259" key="6">
    <source>
        <dbReference type="PROSITE" id="PS50949"/>
    </source>
</evidence>
<dbReference type="InterPro" id="IPR004839">
    <property type="entry name" value="Aminotransferase_I/II_large"/>
</dbReference>
<dbReference type="AlphaFoldDB" id="A0A1Q8ZQV8"/>
<keyword evidence="5" id="KW-0804">Transcription</keyword>
<dbReference type="GO" id="GO:0003700">
    <property type="term" value="F:DNA-binding transcription factor activity"/>
    <property type="evidence" value="ECO:0007669"/>
    <property type="project" value="InterPro"/>
</dbReference>
<keyword evidence="8" id="KW-1185">Reference proteome</keyword>
<keyword evidence="2" id="KW-0663">Pyridoxal phosphate</keyword>
<dbReference type="GO" id="GO:0030170">
    <property type="term" value="F:pyridoxal phosphate binding"/>
    <property type="evidence" value="ECO:0007669"/>
    <property type="project" value="InterPro"/>
</dbReference>
<proteinExistence type="inferred from homology"/>
<evidence type="ECO:0000256" key="2">
    <source>
        <dbReference type="ARBA" id="ARBA00022898"/>
    </source>
</evidence>
<dbReference type="Pfam" id="PF00155">
    <property type="entry name" value="Aminotran_1_2"/>
    <property type="match status" value="1"/>
</dbReference>
<dbReference type="InterPro" id="IPR036388">
    <property type="entry name" value="WH-like_DNA-bd_sf"/>
</dbReference>
<dbReference type="Gene3D" id="3.90.1150.10">
    <property type="entry name" value="Aspartate Aminotransferase, domain 1"/>
    <property type="match status" value="1"/>
</dbReference>
<dbReference type="GO" id="GO:0003677">
    <property type="term" value="F:DNA binding"/>
    <property type="evidence" value="ECO:0007669"/>
    <property type="project" value="UniProtKB-KW"/>
</dbReference>
<gene>
    <name evidence="7" type="ORF">BJF95_07960</name>
</gene>
<dbReference type="SUPFAM" id="SSF46785">
    <property type="entry name" value="Winged helix' DNA-binding domain"/>
    <property type="match status" value="1"/>
</dbReference>
<dbReference type="InterPro" id="IPR015424">
    <property type="entry name" value="PyrdxlP-dep_Trfase"/>
</dbReference>
<dbReference type="PROSITE" id="PS50949">
    <property type="entry name" value="HTH_GNTR"/>
    <property type="match status" value="1"/>
</dbReference>
<evidence type="ECO:0000313" key="8">
    <source>
        <dbReference type="Proteomes" id="UP000186894"/>
    </source>
</evidence>
<organism evidence="7 8">
    <name type="scientific">Rhizobium oryziradicis</name>
    <dbReference type="NCBI Taxonomy" id="1867956"/>
    <lineage>
        <taxon>Bacteria</taxon>
        <taxon>Pseudomonadati</taxon>
        <taxon>Pseudomonadota</taxon>
        <taxon>Alphaproteobacteria</taxon>
        <taxon>Hyphomicrobiales</taxon>
        <taxon>Rhizobiaceae</taxon>
        <taxon>Rhizobium/Agrobacterium group</taxon>
        <taxon>Rhizobium</taxon>
    </lineage>
</organism>
<dbReference type="SUPFAM" id="SSF53383">
    <property type="entry name" value="PLP-dependent transferases"/>
    <property type="match status" value="1"/>
</dbReference>
<dbReference type="PANTHER" id="PTHR46577:SF2">
    <property type="entry name" value="TRANSCRIPTIONAL REGULATORY PROTEIN"/>
    <property type="match status" value="1"/>
</dbReference>
<dbReference type="SMART" id="SM00345">
    <property type="entry name" value="HTH_GNTR"/>
    <property type="match status" value="1"/>
</dbReference>
<sequence>MQNGMQNALRPGSTRIEAVMVAISERIAARSLPPGAKLPSVRAFAKAMQVSVSTVVEAYERLAAQGLVRAKPGSGFYVAAPLAPLSLAQIEPRLDRQMDPLWVSRQSLESGVEVMKPGCGWLPPSWMPEAALRRAMRHLARADAAVLTDYGMPLGLLALRQVLSRRMAEHGMGVSPDQIMLTESGTHALDLICRFLLEPGDCVLVDDPCYFNFNALLRAHRVKIVGVAYRHDGPDIEQFSKIVAEHRPRLYLTNSGVHNPTGASLSPVNAHRVLTLADQAGLTIVEDDIFADFEDVASARLSAFDGLNRVVQIGSFSKTLSASVRCGYIAAKPDWIDGLVDLKIATSFGGGRMAAELVLAMLTDGSYRKYLEGLRARLAAARDAVTARLAPLGITPFLRPRAGMVLWCQLPSGVDSAALARHCLQDDVVLAPGNVFSQSQTAGQFMRFNVAQMNDERIYRSLMRGLDAM</sequence>
<protein>
    <submittedName>
        <fullName evidence="7">GntR family transcriptional regulator</fullName>
    </submittedName>
</protein>
<dbReference type="InterPro" id="IPR000524">
    <property type="entry name" value="Tscrpt_reg_HTH_GntR"/>
</dbReference>
<comment type="similarity">
    <text evidence="1">In the C-terminal section; belongs to the class-I pyridoxal-phosphate-dependent aminotransferase family.</text>
</comment>
<feature type="domain" description="HTH gntR-type" evidence="6">
    <location>
        <begin position="13"/>
        <end position="81"/>
    </location>
</feature>
<dbReference type="Gene3D" id="1.10.10.10">
    <property type="entry name" value="Winged helix-like DNA-binding domain superfamily/Winged helix DNA-binding domain"/>
    <property type="match status" value="1"/>
</dbReference>
<dbReference type="InterPro" id="IPR036390">
    <property type="entry name" value="WH_DNA-bd_sf"/>
</dbReference>